<feature type="coiled-coil region" evidence="11">
    <location>
        <begin position="45"/>
        <end position="118"/>
    </location>
</feature>
<sequence length="497" mass="58233">MISSAGSKKKGSAGKKETASSASKKNLTGSAGKKGENGQVDIKANADLDQEIKKCNEELAAEKEERNYFQLERDRINLFWEITKKELEETKAEVLNKDRELEEQEEKHQVEIKVYKQKVKHLLYEYQNNVAHLQTDAERSLQIDQEEHLVREQQLKKDKRFLKLELKEFELAHEDIIKNLKQKNDQEITVMRSEFERRAKELHSKYERKMKMVRDELELKRKNEIHEIEERKNGQINALMKNHDKAFTEIKNYYNDITLNNLALINSLKEQVEEMKKKEERNEKLMADITSENKRLSEPLQAALAECDTLKKQLKHYQKDKMSLQNSKARLKVLEEKHKQLLWEHEVLEQRFTQVQKERDELYENFVDRIMGVQQKSNFKNLILEKKVTSLKESLEKKELQVNEILKATNLDPAALTNLTKRLEEVLEAKNQQIKELQYELCKVTKAHNDMVRVYEAKLTEYSIPVEELGFKPLMVGVNISNVSKTTTGPAGLVSAQ</sequence>
<dbReference type="PANTHER" id="PTHR31543">
    <property type="entry name" value="DYNEIN REGULATORY COMPLEX SUBUNIT 4"/>
    <property type="match status" value="1"/>
</dbReference>
<evidence type="ECO:0000256" key="2">
    <source>
        <dbReference type="ARBA" id="ARBA00004245"/>
    </source>
</evidence>
<dbReference type="Proteomes" id="UP001211065">
    <property type="component" value="Unassembled WGS sequence"/>
</dbReference>
<evidence type="ECO:0000256" key="1">
    <source>
        <dbReference type="ARBA" id="ARBA00004230"/>
    </source>
</evidence>
<feature type="domain" description="Growth arrest-specific protein 8" evidence="13">
    <location>
        <begin position="239"/>
        <end position="437"/>
    </location>
</feature>
<evidence type="ECO:0000259" key="13">
    <source>
        <dbReference type="Pfam" id="PF13851"/>
    </source>
</evidence>
<dbReference type="GO" id="GO:0005874">
    <property type="term" value="C:microtubule"/>
    <property type="evidence" value="ECO:0007669"/>
    <property type="project" value="UniProtKB-KW"/>
</dbReference>
<keyword evidence="5" id="KW-0493">Microtubule</keyword>
<comment type="similarity">
    <text evidence="3">Belongs to the DRC4 family.</text>
</comment>
<dbReference type="GO" id="GO:0008017">
    <property type="term" value="F:microtubule binding"/>
    <property type="evidence" value="ECO:0007669"/>
    <property type="project" value="InterPro"/>
</dbReference>
<evidence type="ECO:0000256" key="12">
    <source>
        <dbReference type="SAM" id="MobiDB-lite"/>
    </source>
</evidence>
<dbReference type="AlphaFoldDB" id="A0AAD5U5K7"/>
<proteinExistence type="inferred from homology"/>
<evidence type="ECO:0000256" key="11">
    <source>
        <dbReference type="SAM" id="Coils"/>
    </source>
</evidence>
<dbReference type="Pfam" id="PF13851">
    <property type="entry name" value="GAS"/>
    <property type="match status" value="1"/>
</dbReference>
<feature type="coiled-coil region" evidence="11">
    <location>
        <begin position="152"/>
        <end position="223"/>
    </location>
</feature>
<keyword evidence="4" id="KW-0963">Cytoplasm</keyword>
<feature type="region of interest" description="Disordered" evidence="12">
    <location>
        <begin position="1"/>
        <end position="42"/>
    </location>
</feature>
<feature type="coiled-coil region" evidence="11">
    <location>
        <begin position="261"/>
        <end position="440"/>
    </location>
</feature>
<evidence type="ECO:0000256" key="10">
    <source>
        <dbReference type="ARBA" id="ARBA00023273"/>
    </source>
</evidence>
<comment type="subcellular location">
    <subcellularLocation>
        <location evidence="1">Cell projection</location>
        <location evidence="1">Cilium</location>
        <location evidence="1">Flagellum</location>
    </subcellularLocation>
    <subcellularLocation>
        <location evidence="2">Cytoplasm</location>
        <location evidence="2">Cytoskeleton</location>
    </subcellularLocation>
</comment>
<name>A0AAD5U5K7_9FUNG</name>
<reference evidence="14" key="1">
    <citation type="submission" date="2020-05" db="EMBL/GenBank/DDBJ databases">
        <title>Phylogenomic resolution of chytrid fungi.</title>
        <authorList>
            <person name="Stajich J.E."/>
            <person name="Amses K."/>
            <person name="Simmons R."/>
            <person name="Seto K."/>
            <person name="Myers J."/>
            <person name="Bonds A."/>
            <person name="Quandt C.A."/>
            <person name="Barry K."/>
            <person name="Liu P."/>
            <person name="Grigoriev I."/>
            <person name="Longcore J.E."/>
            <person name="James T.Y."/>
        </authorList>
    </citation>
    <scope>NUCLEOTIDE SEQUENCE</scope>
    <source>
        <strain evidence="14">JEL0476</strain>
    </source>
</reference>
<dbReference type="GO" id="GO:0031267">
    <property type="term" value="F:small GTPase binding"/>
    <property type="evidence" value="ECO:0007669"/>
    <property type="project" value="InterPro"/>
</dbReference>
<evidence type="ECO:0000256" key="9">
    <source>
        <dbReference type="ARBA" id="ARBA00023212"/>
    </source>
</evidence>
<gene>
    <name evidence="14" type="primary">GAS8</name>
    <name evidence="14" type="ORF">HK099_003948</name>
</gene>
<evidence type="ECO:0000313" key="15">
    <source>
        <dbReference type="Proteomes" id="UP001211065"/>
    </source>
</evidence>
<keyword evidence="7 11" id="KW-0175">Coiled coil</keyword>
<keyword evidence="6" id="KW-0282">Flagellum</keyword>
<evidence type="ECO:0000313" key="14">
    <source>
        <dbReference type="EMBL" id="KAJ3220857.1"/>
    </source>
</evidence>
<dbReference type="PANTHER" id="PTHR31543:SF0">
    <property type="entry name" value="DYNEIN REGULATORY COMPLEX SUBUNIT 4"/>
    <property type="match status" value="1"/>
</dbReference>
<evidence type="ECO:0000256" key="8">
    <source>
        <dbReference type="ARBA" id="ARBA00023069"/>
    </source>
</evidence>
<keyword evidence="10" id="KW-0966">Cell projection</keyword>
<dbReference type="GO" id="GO:0048870">
    <property type="term" value="P:cell motility"/>
    <property type="evidence" value="ECO:0007669"/>
    <property type="project" value="InterPro"/>
</dbReference>
<dbReference type="InterPro" id="IPR025593">
    <property type="entry name" value="GAS8_dom"/>
</dbReference>
<dbReference type="InterPro" id="IPR039308">
    <property type="entry name" value="GAS8"/>
</dbReference>
<keyword evidence="8" id="KW-0969">Cilium</keyword>
<keyword evidence="9" id="KW-0206">Cytoskeleton</keyword>
<comment type="caution">
    <text evidence="14">The sequence shown here is derived from an EMBL/GenBank/DDBJ whole genome shotgun (WGS) entry which is preliminary data.</text>
</comment>
<evidence type="ECO:0000256" key="4">
    <source>
        <dbReference type="ARBA" id="ARBA00022490"/>
    </source>
</evidence>
<evidence type="ECO:0000256" key="6">
    <source>
        <dbReference type="ARBA" id="ARBA00022846"/>
    </source>
</evidence>
<evidence type="ECO:0000256" key="3">
    <source>
        <dbReference type="ARBA" id="ARBA00009859"/>
    </source>
</evidence>
<evidence type="ECO:0000256" key="5">
    <source>
        <dbReference type="ARBA" id="ARBA00022701"/>
    </source>
</evidence>
<keyword evidence="15" id="KW-1185">Reference proteome</keyword>
<accession>A0AAD5U5K7</accession>
<evidence type="ECO:0000256" key="7">
    <source>
        <dbReference type="ARBA" id="ARBA00023054"/>
    </source>
</evidence>
<organism evidence="14 15">
    <name type="scientific">Clydaea vesicula</name>
    <dbReference type="NCBI Taxonomy" id="447962"/>
    <lineage>
        <taxon>Eukaryota</taxon>
        <taxon>Fungi</taxon>
        <taxon>Fungi incertae sedis</taxon>
        <taxon>Chytridiomycota</taxon>
        <taxon>Chytridiomycota incertae sedis</taxon>
        <taxon>Chytridiomycetes</taxon>
        <taxon>Lobulomycetales</taxon>
        <taxon>Lobulomycetaceae</taxon>
        <taxon>Clydaea</taxon>
    </lineage>
</organism>
<protein>
    <submittedName>
        <fullName evidence="14">Dynein regulatory complex subunit 4</fullName>
    </submittedName>
</protein>
<dbReference type="EMBL" id="JADGJW010000268">
    <property type="protein sequence ID" value="KAJ3220857.1"/>
    <property type="molecule type" value="Genomic_DNA"/>
</dbReference>
<dbReference type="GO" id="GO:0005794">
    <property type="term" value="C:Golgi apparatus"/>
    <property type="evidence" value="ECO:0007669"/>
    <property type="project" value="TreeGrafter"/>
</dbReference>
<dbReference type="GO" id="GO:0031514">
    <property type="term" value="C:motile cilium"/>
    <property type="evidence" value="ECO:0007669"/>
    <property type="project" value="UniProtKB-SubCell"/>
</dbReference>